<name>A0A9Y2I9N1_9PSEU</name>
<sequence length="172" mass="19567">MDICGYGPGPIAAEAAFTSDFALPGDLRVRQIADLVEADRPAMDARPGMRHKYLPWRFDPVAGAPQVGGRYLFDTWSNALGYEWFTAEDLEFEPGVKFWDRPFFHGVARHVWHVIGAHDFTALASTHHVNRFERWAYQARDEEVALRRAWPLIREAAEEAGLSSAWLMVRPV</sequence>
<keyword evidence="2" id="KW-1185">Reference proteome</keyword>
<proteinExistence type="predicted"/>
<dbReference type="Proteomes" id="UP001236014">
    <property type="component" value="Chromosome"/>
</dbReference>
<reference evidence="1 2" key="1">
    <citation type="submission" date="2023-06" db="EMBL/GenBank/DDBJ databases">
        <authorList>
            <person name="Oyuntsetseg B."/>
            <person name="Kim S.B."/>
        </authorList>
    </citation>
    <scope>NUCLEOTIDE SEQUENCE [LARGE SCALE GENOMIC DNA]</scope>
    <source>
        <strain evidence="1 2">2-15</strain>
    </source>
</reference>
<dbReference type="RefSeq" id="WP_285966017.1">
    <property type="nucleotide sequence ID" value="NZ_CP127294.1"/>
</dbReference>
<evidence type="ECO:0000313" key="1">
    <source>
        <dbReference type="EMBL" id="WIX75241.1"/>
    </source>
</evidence>
<accession>A0A9Y2I9N1</accession>
<protein>
    <submittedName>
        <fullName evidence="1">Uncharacterized protein</fullName>
    </submittedName>
</protein>
<organism evidence="1 2">
    <name type="scientific">Amycolatopsis carbonis</name>
    <dbReference type="NCBI Taxonomy" id="715471"/>
    <lineage>
        <taxon>Bacteria</taxon>
        <taxon>Bacillati</taxon>
        <taxon>Actinomycetota</taxon>
        <taxon>Actinomycetes</taxon>
        <taxon>Pseudonocardiales</taxon>
        <taxon>Pseudonocardiaceae</taxon>
        <taxon>Amycolatopsis</taxon>
    </lineage>
</organism>
<dbReference type="KEGG" id="acab:QRX50_27300"/>
<evidence type="ECO:0000313" key="2">
    <source>
        <dbReference type="Proteomes" id="UP001236014"/>
    </source>
</evidence>
<dbReference type="EMBL" id="CP127294">
    <property type="protein sequence ID" value="WIX75241.1"/>
    <property type="molecule type" value="Genomic_DNA"/>
</dbReference>
<gene>
    <name evidence="1" type="ORF">QRX50_27300</name>
</gene>
<dbReference type="AlphaFoldDB" id="A0A9Y2I9N1"/>